<dbReference type="AlphaFoldDB" id="A0A3E1Y5V0"/>
<name>A0A3E1Y5V0_9BACT</name>
<dbReference type="Proteomes" id="UP000260644">
    <property type="component" value="Unassembled WGS sequence"/>
</dbReference>
<evidence type="ECO:0000313" key="2">
    <source>
        <dbReference type="Proteomes" id="UP000260644"/>
    </source>
</evidence>
<protein>
    <submittedName>
        <fullName evidence="1">Uncharacterized protein</fullName>
    </submittedName>
</protein>
<evidence type="ECO:0000313" key="1">
    <source>
        <dbReference type="EMBL" id="RFS20114.1"/>
    </source>
</evidence>
<proteinExistence type="predicted"/>
<dbReference type="OrthoDB" id="677207at2"/>
<dbReference type="EMBL" id="QPMM01000011">
    <property type="protein sequence ID" value="RFS20114.1"/>
    <property type="molecule type" value="Genomic_DNA"/>
</dbReference>
<keyword evidence="2" id="KW-1185">Reference proteome</keyword>
<sequence length="132" mass="15370">MKLYFRYILLLLFLIGFSFIGKNKGPLLQSRASRIALSANIADITQLQVASECIHLDQLIYINDNDNDEDVSSLFNEHSYLLLNDLSEYYLTILKNQDTLPEYNTRFVHANWPIPAVPKFIRHHQLLIPFQC</sequence>
<comment type="caution">
    <text evidence="1">The sequence shown here is derived from an EMBL/GenBank/DDBJ whole genome shotgun (WGS) entry which is preliminary data.</text>
</comment>
<accession>A0A3E1Y5V0</accession>
<gene>
    <name evidence="1" type="ORF">DVR12_20575</name>
</gene>
<dbReference type="RefSeq" id="WP_116977676.1">
    <property type="nucleotide sequence ID" value="NZ_QPMM01000011.1"/>
</dbReference>
<organism evidence="1 2">
    <name type="scientific">Chitinophaga silvatica</name>
    <dbReference type="NCBI Taxonomy" id="2282649"/>
    <lineage>
        <taxon>Bacteria</taxon>
        <taxon>Pseudomonadati</taxon>
        <taxon>Bacteroidota</taxon>
        <taxon>Chitinophagia</taxon>
        <taxon>Chitinophagales</taxon>
        <taxon>Chitinophagaceae</taxon>
        <taxon>Chitinophaga</taxon>
    </lineage>
</organism>
<reference evidence="1 2" key="1">
    <citation type="submission" date="2018-07" db="EMBL/GenBank/DDBJ databases">
        <title>Chitinophaga K2CV101002-2 sp. nov., isolated from a monsoon evergreen broad-leaved forest soil.</title>
        <authorList>
            <person name="Lv Y."/>
        </authorList>
    </citation>
    <scope>NUCLEOTIDE SEQUENCE [LARGE SCALE GENOMIC DNA]</scope>
    <source>
        <strain evidence="1 2">GDMCC 1.1288</strain>
    </source>
</reference>